<protein>
    <submittedName>
        <fullName evidence="1">Uncharacterized protein</fullName>
    </submittedName>
</protein>
<dbReference type="AlphaFoldDB" id="A0AA36EX85"/>
<keyword evidence="2" id="KW-1185">Reference proteome</keyword>
<evidence type="ECO:0000313" key="2">
    <source>
        <dbReference type="Proteomes" id="UP001162480"/>
    </source>
</evidence>
<reference evidence="1" key="1">
    <citation type="submission" date="2023-08" db="EMBL/GenBank/DDBJ databases">
        <authorList>
            <person name="Alioto T."/>
            <person name="Alioto T."/>
            <person name="Gomez Garrido J."/>
        </authorList>
    </citation>
    <scope>NUCLEOTIDE SEQUENCE</scope>
</reference>
<dbReference type="Proteomes" id="UP001162480">
    <property type="component" value="Chromosome 2"/>
</dbReference>
<sequence length="92" mass="10415">MNIYLFEQFGEILVLLVGLLETCIARSEILYEDNLSGAGGLRDAFSLEKRSAMFSNREKRLVRRPKYRPTTTKSPCYGIRNCRVIKVGNVAG</sequence>
<evidence type="ECO:0000313" key="1">
    <source>
        <dbReference type="EMBL" id="CAI9717666.1"/>
    </source>
</evidence>
<gene>
    <name evidence="1" type="ORF">OCTVUL_1B018107</name>
</gene>
<dbReference type="EMBL" id="OX597815">
    <property type="protein sequence ID" value="CAI9717666.1"/>
    <property type="molecule type" value="Genomic_DNA"/>
</dbReference>
<proteinExistence type="predicted"/>
<organism evidence="1 2">
    <name type="scientific">Octopus vulgaris</name>
    <name type="common">Common octopus</name>
    <dbReference type="NCBI Taxonomy" id="6645"/>
    <lineage>
        <taxon>Eukaryota</taxon>
        <taxon>Metazoa</taxon>
        <taxon>Spiralia</taxon>
        <taxon>Lophotrochozoa</taxon>
        <taxon>Mollusca</taxon>
        <taxon>Cephalopoda</taxon>
        <taxon>Coleoidea</taxon>
        <taxon>Octopodiformes</taxon>
        <taxon>Octopoda</taxon>
        <taxon>Incirrata</taxon>
        <taxon>Octopodidae</taxon>
        <taxon>Octopus</taxon>
    </lineage>
</organism>
<accession>A0AA36EX85</accession>
<name>A0AA36EX85_OCTVU</name>